<evidence type="ECO:0000256" key="3">
    <source>
        <dbReference type="ARBA" id="ARBA00023221"/>
    </source>
</evidence>
<dbReference type="InterPro" id="IPR050259">
    <property type="entry name" value="SDR"/>
</dbReference>
<dbReference type="InterPro" id="IPR002347">
    <property type="entry name" value="SDR_fam"/>
</dbReference>
<dbReference type="Gene3D" id="3.40.50.720">
    <property type="entry name" value="NAD(P)-binding Rossmann-like Domain"/>
    <property type="match status" value="1"/>
</dbReference>
<sequence>MKLKGNVALVTGASKGIGRAIAIELAKEGAMVAVNYNKDREGCEETIRIIESFGGYAIGIKGDVSKYTDVKSLVSKVIDNYGKIDILVNNAGISIRNLFMDIKLEEIDNLINVNLKGVMYTCHCVLPCMVTKKYGRIVNISSIWGNVGGSCEAVYSASKGAINSFTKALGKEMALNGIRVNAISPGVIETGMNNWLSEEEKNELKEGISVGEFGKGEDIGKAVAFLCSKDAEYINSQVITVDGGMY</sequence>
<keyword evidence="5" id="KW-1185">Reference proteome</keyword>
<evidence type="ECO:0000256" key="2">
    <source>
        <dbReference type="ARBA" id="ARBA00023002"/>
    </source>
</evidence>
<dbReference type="eggNOG" id="COG1028">
    <property type="taxonomic scope" value="Bacteria"/>
</dbReference>
<dbReference type="PRINTS" id="PR00080">
    <property type="entry name" value="SDRFAMILY"/>
</dbReference>
<dbReference type="PROSITE" id="PS00061">
    <property type="entry name" value="ADH_SHORT"/>
    <property type="match status" value="1"/>
</dbReference>
<dbReference type="AlphaFoldDB" id="A0A1I2J4P8"/>
<comment type="similarity">
    <text evidence="1">Belongs to the short-chain dehydrogenases/reductases (SDR) family.</text>
</comment>
<dbReference type="EMBL" id="FOOE01000001">
    <property type="protein sequence ID" value="SFF48833.1"/>
    <property type="molecule type" value="Genomic_DNA"/>
</dbReference>
<dbReference type="GO" id="GO:0032787">
    <property type="term" value="P:monocarboxylic acid metabolic process"/>
    <property type="evidence" value="ECO:0007669"/>
    <property type="project" value="UniProtKB-ARBA"/>
</dbReference>
<evidence type="ECO:0000256" key="1">
    <source>
        <dbReference type="ARBA" id="ARBA00006484"/>
    </source>
</evidence>
<dbReference type="PRINTS" id="PR00081">
    <property type="entry name" value="GDHRDH"/>
</dbReference>
<dbReference type="NCBIfam" id="NF047420">
    <property type="entry name" value="EF_P_mod_YmfI"/>
    <property type="match status" value="1"/>
</dbReference>
<dbReference type="NCBIfam" id="NF005559">
    <property type="entry name" value="PRK07231.1"/>
    <property type="match status" value="1"/>
</dbReference>
<dbReference type="STRING" id="1529.SAMN04487885_10150"/>
<dbReference type="PANTHER" id="PTHR42879">
    <property type="entry name" value="3-OXOACYL-(ACYL-CARRIER-PROTEIN) REDUCTASE"/>
    <property type="match status" value="1"/>
</dbReference>
<accession>A0A1I2J4P8</accession>
<reference evidence="4 5" key="1">
    <citation type="submission" date="2016-10" db="EMBL/GenBank/DDBJ databases">
        <authorList>
            <person name="de Groot N.N."/>
        </authorList>
    </citation>
    <scope>NUCLEOTIDE SEQUENCE [LARGE SCALE GENOMIC DNA]</scope>
    <source>
        <strain evidence="4 5">NLAE-zl-G419</strain>
    </source>
</reference>
<dbReference type="Proteomes" id="UP000182135">
    <property type="component" value="Unassembled WGS sequence"/>
</dbReference>
<evidence type="ECO:0000313" key="5">
    <source>
        <dbReference type="Proteomes" id="UP000182135"/>
    </source>
</evidence>
<dbReference type="FunFam" id="3.40.50.720:FF:000173">
    <property type="entry name" value="3-oxoacyl-[acyl-carrier protein] reductase"/>
    <property type="match status" value="1"/>
</dbReference>
<keyword evidence="3" id="KW-0443">Lipid metabolism</keyword>
<dbReference type="RefSeq" id="WP_027638269.1">
    <property type="nucleotide sequence ID" value="NZ_FOOE01000001.1"/>
</dbReference>
<keyword evidence="2" id="KW-0560">Oxidoreductase</keyword>
<evidence type="ECO:0000313" key="4">
    <source>
        <dbReference type="EMBL" id="SFF48833.1"/>
    </source>
</evidence>
<organism evidence="4 5">
    <name type="scientific">Clostridium cadaveris</name>
    <dbReference type="NCBI Taxonomy" id="1529"/>
    <lineage>
        <taxon>Bacteria</taxon>
        <taxon>Bacillati</taxon>
        <taxon>Bacillota</taxon>
        <taxon>Clostridia</taxon>
        <taxon>Eubacteriales</taxon>
        <taxon>Clostridiaceae</taxon>
        <taxon>Clostridium</taxon>
    </lineage>
</organism>
<dbReference type="PANTHER" id="PTHR42879:SF2">
    <property type="entry name" value="3-OXOACYL-[ACYL-CARRIER-PROTEIN] REDUCTASE FABG"/>
    <property type="match status" value="1"/>
</dbReference>
<dbReference type="InterPro" id="IPR036291">
    <property type="entry name" value="NAD(P)-bd_dom_sf"/>
</dbReference>
<gene>
    <name evidence="4" type="ORF">SAMN04487885_10150</name>
</gene>
<proteinExistence type="inferred from homology"/>
<dbReference type="NCBIfam" id="NF009466">
    <property type="entry name" value="PRK12826.1-2"/>
    <property type="match status" value="1"/>
</dbReference>
<keyword evidence="3" id="KW-0753">Steroid metabolism</keyword>
<dbReference type="GO" id="GO:0016491">
    <property type="term" value="F:oxidoreductase activity"/>
    <property type="evidence" value="ECO:0007669"/>
    <property type="project" value="UniProtKB-KW"/>
</dbReference>
<protein>
    <submittedName>
        <fullName evidence="4">3-oxoacyl-[acyl-carrier protein] reductase</fullName>
    </submittedName>
</protein>
<name>A0A1I2J4P8_9CLOT</name>
<dbReference type="SUPFAM" id="SSF51735">
    <property type="entry name" value="NAD(P)-binding Rossmann-fold domains"/>
    <property type="match status" value="1"/>
</dbReference>
<dbReference type="GO" id="GO:0008202">
    <property type="term" value="P:steroid metabolic process"/>
    <property type="evidence" value="ECO:0007669"/>
    <property type="project" value="UniProtKB-KW"/>
</dbReference>
<dbReference type="InterPro" id="IPR020904">
    <property type="entry name" value="Sc_DH/Rdtase_CS"/>
</dbReference>
<dbReference type="OrthoDB" id="9803333at2"/>
<dbReference type="Pfam" id="PF13561">
    <property type="entry name" value="adh_short_C2"/>
    <property type="match status" value="1"/>
</dbReference>